<organism evidence="1 2">
    <name type="scientific">Mytilus coruscus</name>
    <name type="common">Sea mussel</name>
    <dbReference type="NCBI Taxonomy" id="42192"/>
    <lineage>
        <taxon>Eukaryota</taxon>
        <taxon>Metazoa</taxon>
        <taxon>Spiralia</taxon>
        <taxon>Lophotrochozoa</taxon>
        <taxon>Mollusca</taxon>
        <taxon>Bivalvia</taxon>
        <taxon>Autobranchia</taxon>
        <taxon>Pteriomorphia</taxon>
        <taxon>Mytilida</taxon>
        <taxon>Mytiloidea</taxon>
        <taxon>Mytilidae</taxon>
        <taxon>Mytilinae</taxon>
        <taxon>Mytilus</taxon>
    </lineage>
</organism>
<dbReference type="Proteomes" id="UP000507470">
    <property type="component" value="Unassembled WGS sequence"/>
</dbReference>
<dbReference type="AlphaFoldDB" id="A0A6J8CVK4"/>
<protein>
    <submittedName>
        <fullName evidence="1">Uncharacterized protein</fullName>
    </submittedName>
</protein>
<dbReference type="OrthoDB" id="10359618at2759"/>
<accession>A0A6J8CVK4</accession>
<gene>
    <name evidence="1" type="ORF">MCOR_34697</name>
</gene>
<sequence length="295" mass="32081">MPEHLQCPKYVTGIIAGQPKARTSASYPRRKVLKSYAPSKIRIQAYHPKGSIGFQLAPKRASGYSQKTRNYGKILDTPYAPRVLVKHGSHTRNGYGLQRNKYLSKKVPSYAAFNKGLKGKKYVYIPKGKFAYAGLRKQYKPFKGSKKYGLGKKSKSMKSFNEFDIGKRSKSFGGSLEFQGQRDRVGVFNIGHGADISSFGIDRRGGIDNIGIGRGGRQLTGDSNSLHGPVGNIGRFGLVGIVGRFGPEESAVSFGEDIGNRFSGGGGGGGNFFITDNREGMYLGSSDLAFQLSLQ</sequence>
<keyword evidence="2" id="KW-1185">Reference proteome</keyword>
<reference evidence="1 2" key="1">
    <citation type="submission" date="2020-06" db="EMBL/GenBank/DDBJ databases">
        <authorList>
            <person name="Li R."/>
            <person name="Bekaert M."/>
        </authorList>
    </citation>
    <scope>NUCLEOTIDE SEQUENCE [LARGE SCALE GENOMIC DNA]</scope>
    <source>
        <strain evidence="2">wild</strain>
    </source>
</reference>
<dbReference type="EMBL" id="CACVKT020006208">
    <property type="protein sequence ID" value="CAC5400523.1"/>
    <property type="molecule type" value="Genomic_DNA"/>
</dbReference>
<name>A0A6J8CVK4_MYTCO</name>
<proteinExistence type="predicted"/>
<evidence type="ECO:0000313" key="1">
    <source>
        <dbReference type="EMBL" id="CAC5400523.1"/>
    </source>
</evidence>
<evidence type="ECO:0000313" key="2">
    <source>
        <dbReference type="Proteomes" id="UP000507470"/>
    </source>
</evidence>